<keyword evidence="5" id="KW-0067">ATP-binding</keyword>
<keyword evidence="8 9" id="KW-0413">Isomerase</keyword>
<dbReference type="Proteomes" id="UP001172457">
    <property type="component" value="Chromosome 2"/>
</dbReference>
<feature type="domain" description="Topo IIA-type catalytic" evidence="10">
    <location>
        <begin position="149"/>
        <end position="440"/>
    </location>
</feature>
<name>A0AA38TMP8_9ASTR</name>
<dbReference type="FunFam" id="3.40.50.670:FF:000001">
    <property type="entry name" value="DNA topoisomerase 2"/>
    <property type="match status" value="1"/>
</dbReference>
<reference evidence="11" key="1">
    <citation type="submission" date="2023-03" db="EMBL/GenBank/DDBJ databases">
        <title>Chromosome-scale reference genome and RAD-based genetic map of yellow starthistle (Centaurea solstitialis) reveal putative structural variation and QTLs associated with invader traits.</title>
        <authorList>
            <person name="Reatini B."/>
            <person name="Cang F.A."/>
            <person name="Jiang Q."/>
            <person name="Mckibben M.T.W."/>
            <person name="Barker M.S."/>
            <person name="Rieseberg L.H."/>
            <person name="Dlugosch K.M."/>
        </authorList>
    </citation>
    <scope>NUCLEOTIDE SEQUENCE</scope>
    <source>
        <strain evidence="11">CAN-66</strain>
        <tissue evidence="11">Leaf</tissue>
    </source>
</reference>
<dbReference type="InterPro" id="IPR050634">
    <property type="entry name" value="DNA_Topoisomerase_II"/>
</dbReference>
<evidence type="ECO:0000256" key="4">
    <source>
        <dbReference type="ARBA" id="ARBA00022741"/>
    </source>
</evidence>
<keyword evidence="7 9" id="KW-0238">DNA-binding</keyword>
<comment type="cofactor">
    <cofactor evidence="2">
        <name>Mg(2+)</name>
        <dbReference type="ChEBI" id="CHEBI:18420"/>
    </cofactor>
</comment>
<dbReference type="EMBL" id="JARYMX010000002">
    <property type="protein sequence ID" value="KAJ9562869.1"/>
    <property type="molecule type" value="Genomic_DNA"/>
</dbReference>
<comment type="catalytic activity">
    <reaction evidence="1 9">
        <text>ATP-dependent breakage, passage and rejoining of double-stranded DNA.</text>
        <dbReference type="EC" id="5.6.2.2"/>
    </reaction>
</comment>
<feature type="active site" description="O-(5'-phospho-DNA)-tyrosine intermediate" evidence="9">
    <location>
        <position position="239"/>
    </location>
</feature>
<dbReference type="Pfam" id="PF00521">
    <property type="entry name" value="DNA_topoisoIV"/>
    <property type="match status" value="1"/>
</dbReference>
<dbReference type="Gene3D" id="3.90.199.10">
    <property type="entry name" value="Topoisomerase II, domain 5"/>
    <property type="match status" value="1"/>
</dbReference>
<evidence type="ECO:0000256" key="7">
    <source>
        <dbReference type="ARBA" id="ARBA00023125"/>
    </source>
</evidence>
<evidence type="ECO:0000256" key="3">
    <source>
        <dbReference type="ARBA" id="ARBA00012895"/>
    </source>
</evidence>
<dbReference type="PANTHER" id="PTHR10169">
    <property type="entry name" value="DNA TOPOISOMERASE/GYRASE"/>
    <property type="match status" value="1"/>
</dbReference>
<dbReference type="InterPro" id="IPR031660">
    <property type="entry name" value="TOPRIM_C"/>
</dbReference>
<evidence type="ECO:0000256" key="8">
    <source>
        <dbReference type="ARBA" id="ARBA00023235"/>
    </source>
</evidence>
<dbReference type="PANTHER" id="PTHR10169:SF38">
    <property type="entry name" value="DNA TOPOISOMERASE 2"/>
    <property type="match status" value="1"/>
</dbReference>
<evidence type="ECO:0000256" key="9">
    <source>
        <dbReference type="PROSITE-ProRule" id="PRU01384"/>
    </source>
</evidence>
<dbReference type="PRINTS" id="PR00418">
    <property type="entry name" value="TPI2FAMILY"/>
</dbReference>
<accession>A0AA38TMP8</accession>
<dbReference type="AlphaFoldDB" id="A0AA38TMP8"/>
<dbReference type="EC" id="5.6.2.2" evidence="3"/>
<evidence type="ECO:0000259" key="10">
    <source>
        <dbReference type="PROSITE" id="PS52040"/>
    </source>
</evidence>
<dbReference type="Gene3D" id="3.30.1360.40">
    <property type="match status" value="1"/>
</dbReference>
<dbReference type="PROSITE" id="PS52040">
    <property type="entry name" value="TOPO_IIA"/>
    <property type="match status" value="1"/>
</dbReference>
<sequence>MADLDPDGSHLKGLLINFFYKLWPSLLKIKDFLFDGISPLLKASNDKTIVVGLGSSSSEEAADYFANLEEYLKAFVWKGHQDGETIDIVFCKKNVDKRKAWISSQPLSFVSFFVVHDGPNFDLDKIQRYCDFINKELCHFFHFDLQRSIPSLVDGLKVVERKILFCAFKKGIFKEIKVHEFCGYVSENTAYRHGEESLINSIIGMVLNFVGTNNVNLFCPCGIFGSRVKCGKDHGDPKYIVIELSRLTQLLFLEADECILDFENEHGKTVQPKWQMNYFSIFPMVLMNGSGGLGTGWSSFIPKYHPLEITENLRNMFHDRKTYVLMKPWYKCFNGEIKKITKETYTTEGSTQVIEPNTVLNSKLPIKTCTDHYKDHVLQSALSNKTIESYKNQSDDKTVNFEVILPAEQMAEANREGLHIKLKLISNLKLTNMNLLDTDGREAVLKDVRNPLLEMEKKRLFIEDYSAEKIPRIPYVEDFKGKRYNKSPDEAVLEDVTDHVEEPKVDEEKRHATTVPKTKPGAPYNYLLSVEVNMLYPENVKKLDVEYSTKKAYHDIINDSTTTRVNK</sequence>
<dbReference type="SUPFAM" id="SSF56719">
    <property type="entry name" value="Type II DNA topoisomerase"/>
    <property type="match status" value="1"/>
</dbReference>
<evidence type="ECO:0000256" key="5">
    <source>
        <dbReference type="ARBA" id="ARBA00022840"/>
    </source>
</evidence>
<gene>
    <name evidence="11" type="ORF">OSB04_008029</name>
</gene>
<evidence type="ECO:0000313" key="12">
    <source>
        <dbReference type="Proteomes" id="UP001172457"/>
    </source>
</evidence>
<comment type="caution">
    <text evidence="11">The sequence shown here is derived from an EMBL/GenBank/DDBJ whole genome shotgun (WGS) entry which is preliminary data.</text>
</comment>
<dbReference type="GO" id="GO:0005524">
    <property type="term" value="F:ATP binding"/>
    <property type="evidence" value="ECO:0007669"/>
    <property type="project" value="UniProtKB-KW"/>
</dbReference>
<dbReference type="PRINTS" id="PR01158">
    <property type="entry name" value="TOPISMRASEII"/>
</dbReference>
<dbReference type="InterPro" id="IPR002205">
    <property type="entry name" value="Topo_IIA_dom_A"/>
</dbReference>
<dbReference type="GO" id="GO:0000819">
    <property type="term" value="P:sister chromatid segregation"/>
    <property type="evidence" value="ECO:0007669"/>
    <property type="project" value="TreeGrafter"/>
</dbReference>
<protein>
    <recommendedName>
        <fullName evidence="3">DNA topoisomerase (ATP-hydrolyzing)</fullName>
        <ecNumber evidence="3">5.6.2.2</ecNumber>
    </recommendedName>
</protein>
<evidence type="ECO:0000256" key="1">
    <source>
        <dbReference type="ARBA" id="ARBA00000185"/>
    </source>
</evidence>
<dbReference type="SMART" id="SM00434">
    <property type="entry name" value="TOP4c"/>
    <property type="match status" value="1"/>
</dbReference>
<proteinExistence type="predicted"/>
<keyword evidence="6 9" id="KW-0799">Topoisomerase</keyword>
<dbReference type="GO" id="GO:0003918">
    <property type="term" value="F:DNA topoisomerase type II (double strand cut, ATP-hydrolyzing) activity"/>
    <property type="evidence" value="ECO:0007669"/>
    <property type="project" value="UniProtKB-EC"/>
</dbReference>
<evidence type="ECO:0000313" key="11">
    <source>
        <dbReference type="EMBL" id="KAJ9562869.1"/>
    </source>
</evidence>
<dbReference type="GO" id="GO:0000712">
    <property type="term" value="P:resolution of meiotic recombination intermediates"/>
    <property type="evidence" value="ECO:0007669"/>
    <property type="project" value="TreeGrafter"/>
</dbReference>
<dbReference type="GO" id="GO:0003677">
    <property type="term" value="F:DNA binding"/>
    <property type="evidence" value="ECO:0007669"/>
    <property type="project" value="UniProtKB-UniRule"/>
</dbReference>
<dbReference type="Pfam" id="PF16898">
    <property type="entry name" value="TOPRIM_C"/>
    <property type="match status" value="1"/>
</dbReference>
<dbReference type="InterPro" id="IPR013759">
    <property type="entry name" value="Topo_IIA_B_C"/>
</dbReference>
<keyword evidence="4" id="KW-0547">Nucleotide-binding</keyword>
<dbReference type="InterPro" id="IPR001154">
    <property type="entry name" value="TopoII_euk"/>
</dbReference>
<dbReference type="GO" id="GO:0006265">
    <property type="term" value="P:DNA topological change"/>
    <property type="evidence" value="ECO:0007669"/>
    <property type="project" value="UniProtKB-UniRule"/>
</dbReference>
<evidence type="ECO:0000256" key="2">
    <source>
        <dbReference type="ARBA" id="ARBA00001946"/>
    </source>
</evidence>
<organism evidence="11 12">
    <name type="scientific">Centaurea solstitialis</name>
    <name type="common">yellow star-thistle</name>
    <dbReference type="NCBI Taxonomy" id="347529"/>
    <lineage>
        <taxon>Eukaryota</taxon>
        <taxon>Viridiplantae</taxon>
        <taxon>Streptophyta</taxon>
        <taxon>Embryophyta</taxon>
        <taxon>Tracheophyta</taxon>
        <taxon>Spermatophyta</taxon>
        <taxon>Magnoliopsida</taxon>
        <taxon>eudicotyledons</taxon>
        <taxon>Gunneridae</taxon>
        <taxon>Pentapetalae</taxon>
        <taxon>asterids</taxon>
        <taxon>campanulids</taxon>
        <taxon>Asterales</taxon>
        <taxon>Asteraceae</taxon>
        <taxon>Carduoideae</taxon>
        <taxon>Cardueae</taxon>
        <taxon>Centaureinae</taxon>
        <taxon>Centaurea</taxon>
    </lineage>
</organism>
<keyword evidence="12" id="KW-1185">Reference proteome</keyword>
<dbReference type="Gene3D" id="3.40.50.670">
    <property type="match status" value="1"/>
</dbReference>
<dbReference type="GO" id="GO:0005634">
    <property type="term" value="C:nucleus"/>
    <property type="evidence" value="ECO:0007669"/>
    <property type="project" value="TreeGrafter"/>
</dbReference>
<dbReference type="InterPro" id="IPR013758">
    <property type="entry name" value="Topo_IIA_A/C_ab"/>
</dbReference>
<dbReference type="InterPro" id="IPR013760">
    <property type="entry name" value="Topo_IIA-like_dom_sf"/>
</dbReference>
<evidence type="ECO:0000256" key="6">
    <source>
        <dbReference type="ARBA" id="ARBA00023029"/>
    </source>
</evidence>